<dbReference type="SUPFAM" id="SSF52172">
    <property type="entry name" value="CheY-like"/>
    <property type="match status" value="1"/>
</dbReference>
<dbReference type="PRINTS" id="PR00038">
    <property type="entry name" value="HTHLUXR"/>
</dbReference>
<feature type="domain" description="Response regulatory" evidence="8">
    <location>
        <begin position="31"/>
        <end position="152"/>
    </location>
</feature>
<evidence type="ECO:0000259" key="8">
    <source>
        <dbReference type="PROSITE" id="PS50110"/>
    </source>
</evidence>
<keyword evidence="2" id="KW-0805">Transcription regulation</keyword>
<evidence type="ECO:0000256" key="4">
    <source>
        <dbReference type="ARBA" id="ARBA00023163"/>
    </source>
</evidence>
<keyword evidence="4" id="KW-0804">Transcription</keyword>
<dbReference type="InterPro" id="IPR058245">
    <property type="entry name" value="NreC/VraR/RcsB-like_REC"/>
</dbReference>
<dbReference type="CDD" id="cd06170">
    <property type="entry name" value="LuxR_C_like"/>
    <property type="match status" value="1"/>
</dbReference>
<dbReference type="SMART" id="SM00421">
    <property type="entry name" value="HTH_LUXR"/>
    <property type="match status" value="1"/>
</dbReference>
<evidence type="ECO:0000256" key="3">
    <source>
        <dbReference type="ARBA" id="ARBA00023125"/>
    </source>
</evidence>
<evidence type="ECO:0000313" key="10">
    <source>
        <dbReference type="Proteomes" id="UP001500466"/>
    </source>
</evidence>
<evidence type="ECO:0000256" key="6">
    <source>
        <dbReference type="SAM" id="MobiDB-lite"/>
    </source>
</evidence>
<evidence type="ECO:0000256" key="5">
    <source>
        <dbReference type="PROSITE-ProRule" id="PRU00169"/>
    </source>
</evidence>
<keyword evidence="1 5" id="KW-0597">Phosphoprotein</keyword>
<dbReference type="PROSITE" id="PS50110">
    <property type="entry name" value="RESPONSE_REGULATORY"/>
    <property type="match status" value="1"/>
</dbReference>
<keyword evidence="10" id="KW-1185">Reference proteome</keyword>
<sequence>MPAEAGSVGPRFGDGMGTRISGTTPPRGPIRALLADDHPAFRAGLRAILADVPYPGVDIVGEAAGGPAAVALAAELRPDLVLMDLQMSGRDDTDGIDATRRITAASPATGVLVVSVFSDPAGVRAALAAGARGYVLKGAAAGEIVGAVRAVASGCAFLGTGVAALLTTLADETRPTPRPGIPGLTERESDVLRLLSTGLGTGDIARNLRLTPKTVRNHMSNLFAKLGVTNRPQAVIRAREAGLTGER</sequence>
<comment type="caution">
    <text evidence="9">The sequence shown here is derived from an EMBL/GenBank/DDBJ whole genome shotgun (WGS) entry which is preliminary data.</text>
</comment>
<organism evidence="9 10">
    <name type="scientific">Yinghuangia aomiensis</name>
    <dbReference type="NCBI Taxonomy" id="676205"/>
    <lineage>
        <taxon>Bacteria</taxon>
        <taxon>Bacillati</taxon>
        <taxon>Actinomycetota</taxon>
        <taxon>Actinomycetes</taxon>
        <taxon>Kitasatosporales</taxon>
        <taxon>Streptomycetaceae</taxon>
        <taxon>Yinghuangia</taxon>
    </lineage>
</organism>
<dbReference type="PROSITE" id="PS50043">
    <property type="entry name" value="HTH_LUXR_2"/>
    <property type="match status" value="1"/>
</dbReference>
<dbReference type="EMBL" id="BAABHS010000001">
    <property type="protein sequence ID" value="GAA4946793.1"/>
    <property type="molecule type" value="Genomic_DNA"/>
</dbReference>
<protein>
    <submittedName>
        <fullName evidence="9">Response regulator transcription factor</fullName>
    </submittedName>
</protein>
<dbReference type="SUPFAM" id="SSF46894">
    <property type="entry name" value="C-terminal effector domain of the bipartite response regulators"/>
    <property type="match status" value="1"/>
</dbReference>
<accession>A0ABP9GUA2</accession>
<evidence type="ECO:0000313" key="9">
    <source>
        <dbReference type="EMBL" id="GAA4946793.1"/>
    </source>
</evidence>
<name>A0ABP9GUA2_9ACTN</name>
<dbReference type="PANTHER" id="PTHR43214">
    <property type="entry name" value="TWO-COMPONENT RESPONSE REGULATOR"/>
    <property type="match status" value="1"/>
</dbReference>
<dbReference type="InterPro" id="IPR016032">
    <property type="entry name" value="Sig_transdc_resp-reg_C-effctor"/>
</dbReference>
<dbReference type="InterPro" id="IPR001789">
    <property type="entry name" value="Sig_transdc_resp-reg_receiver"/>
</dbReference>
<gene>
    <name evidence="9" type="ORF">GCM10023205_03310</name>
</gene>
<feature type="domain" description="HTH luxR-type" evidence="7">
    <location>
        <begin position="177"/>
        <end position="242"/>
    </location>
</feature>
<dbReference type="PANTHER" id="PTHR43214:SF24">
    <property type="entry name" value="TRANSCRIPTIONAL REGULATORY PROTEIN NARL-RELATED"/>
    <property type="match status" value="1"/>
</dbReference>
<dbReference type="Pfam" id="PF00072">
    <property type="entry name" value="Response_reg"/>
    <property type="match status" value="1"/>
</dbReference>
<keyword evidence="3" id="KW-0238">DNA-binding</keyword>
<dbReference type="InterPro" id="IPR011006">
    <property type="entry name" value="CheY-like_superfamily"/>
</dbReference>
<dbReference type="SMART" id="SM00448">
    <property type="entry name" value="REC"/>
    <property type="match status" value="1"/>
</dbReference>
<evidence type="ECO:0000256" key="2">
    <source>
        <dbReference type="ARBA" id="ARBA00023015"/>
    </source>
</evidence>
<dbReference type="Pfam" id="PF00196">
    <property type="entry name" value="GerE"/>
    <property type="match status" value="1"/>
</dbReference>
<dbReference type="InterPro" id="IPR000792">
    <property type="entry name" value="Tscrpt_reg_LuxR_C"/>
</dbReference>
<proteinExistence type="predicted"/>
<reference evidence="10" key="1">
    <citation type="journal article" date="2019" name="Int. J. Syst. Evol. Microbiol.">
        <title>The Global Catalogue of Microorganisms (GCM) 10K type strain sequencing project: providing services to taxonomists for standard genome sequencing and annotation.</title>
        <authorList>
            <consortium name="The Broad Institute Genomics Platform"/>
            <consortium name="The Broad Institute Genome Sequencing Center for Infectious Disease"/>
            <person name="Wu L."/>
            <person name="Ma J."/>
        </authorList>
    </citation>
    <scope>NUCLEOTIDE SEQUENCE [LARGE SCALE GENOMIC DNA]</scope>
    <source>
        <strain evidence="10">JCM 17986</strain>
    </source>
</reference>
<feature type="modified residue" description="4-aspartylphosphate" evidence="5">
    <location>
        <position position="84"/>
    </location>
</feature>
<dbReference type="Gene3D" id="3.40.50.2300">
    <property type="match status" value="1"/>
</dbReference>
<dbReference type="InterPro" id="IPR039420">
    <property type="entry name" value="WalR-like"/>
</dbReference>
<dbReference type="Proteomes" id="UP001500466">
    <property type="component" value="Unassembled WGS sequence"/>
</dbReference>
<evidence type="ECO:0000259" key="7">
    <source>
        <dbReference type="PROSITE" id="PS50043"/>
    </source>
</evidence>
<dbReference type="PROSITE" id="PS00622">
    <property type="entry name" value="HTH_LUXR_1"/>
    <property type="match status" value="1"/>
</dbReference>
<feature type="region of interest" description="Disordered" evidence="6">
    <location>
        <begin position="1"/>
        <end position="28"/>
    </location>
</feature>
<evidence type="ECO:0000256" key="1">
    <source>
        <dbReference type="ARBA" id="ARBA00022553"/>
    </source>
</evidence>
<dbReference type="CDD" id="cd17535">
    <property type="entry name" value="REC_NarL-like"/>
    <property type="match status" value="1"/>
</dbReference>